<dbReference type="Proteomes" id="UP000836404">
    <property type="component" value="Unassembled WGS sequence"/>
</dbReference>
<name>A0A9N8QA42_9BASI</name>
<evidence type="ECO:0000313" key="1">
    <source>
        <dbReference type="EMBL" id="CAD6909261.1"/>
    </source>
</evidence>
<dbReference type="AlphaFoldDB" id="A0A9N8QA42"/>
<dbReference type="EMBL" id="CAJHJF010000971">
    <property type="protein sequence ID" value="CAD6909261.1"/>
    <property type="molecule type" value="Genomic_DNA"/>
</dbReference>
<comment type="caution">
    <text evidence="1">The sequence shown here is derived from an EMBL/GenBank/DDBJ whole genome shotgun (WGS) entry which is preliminary data.</text>
</comment>
<gene>
    <name evidence="1" type="ORF">JKILLFL_G4800</name>
</gene>
<proteinExistence type="predicted"/>
<sequence length="130" mass="13803">IGRSAEVYDSYNRSLLKASTEGDGEWAKEKAIAAAFDLDELALTIAALAGIEAGSTDNRAKMALKATGGRSEEGGDPDAALDLLELWNGSRFLETEEAAAKKKRGGIQIVTEEVHGDEVPEYVEGCELTS</sequence>
<keyword evidence="2" id="KW-1185">Reference proteome</keyword>
<feature type="non-terminal residue" evidence="1">
    <location>
        <position position="130"/>
    </location>
</feature>
<organism evidence="1 2">
    <name type="scientific">Tilletia laevis</name>
    <dbReference type="NCBI Taxonomy" id="157183"/>
    <lineage>
        <taxon>Eukaryota</taxon>
        <taxon>Fungi</taxon>
        <taxon>Dikarya</taxon>
        <taxon>Basidiomycota</taxon>
        <taxon>Ustilaginomycotina</taxon>
        <taxon>Exobasidiomycetes</taxon>
        <taxon>Tilletiales</taxon>
        <taxon>Tilletiaceae</taxon>
        <taxon>Tilletia</taxon>
    </lineage>
</organism>
<protein>
    <submittedName>
        <fullName evidence="1">Uncharacterized protein</fullName>
    </submittedName>
</protein>
<accession>A0A9N8QA42</accession>
<reference evidence="1 2" key="1">
    <citation type="submission" date="2020-10" db="EMBL/GenBank/DDBJ databases">
        <authorList>
            <person name="Sedaghatjoo S."/>
        </authorList>
    </citation>
    <scope>NUCLEOTIDE SEQUENCE [LARGE SCALE GENOMIC DNA]</scope>
    <source>
        <strain evidence="1 2">LLFL</strain>
    </source>
</reference>
<evidence type="ECO:0000313" key="2">
    <source>
        <dbReference type="Proteomes" id="UP000836404"/>
    </source>
</evidence>